<keyword evidence="1" id="KW-0732">Signal</keyword>
<evidence type="ECO:0000313" key="3">
    <source>
        <dbReference type="Proteomes" id="UP000295722"/>
    </source>
</evidence>
<dbReference type="OrthoDB" id="9114375at2"/>
<organism evidence="2 3">
    <name type="scientific">Paraburkholderia silviterrae</name>
    <dbReference type="NCBI Taxonomy" id="2528715"/>
    <lineage>
        <taxon>Bacteria</taxon>
        <taxon>Pseudomonadati</taxon>
        <taxon>Pseudomonadota</taxon>
        <taxon>Betaproteobacteria</taxon>
        <taxon>Burkholderiales</taxon>
        <taxon>Burkholderiaceae</taxon>
        <taxon>Paraburkholderia</taxon>
    </lineage>
</organism>
<reference evidence="2 3" key="1">
    <citation type="submission" date="2019-03" db="EMBL/GenBank/DDBJ databases">
        <title>Paraburkholderia sp. 4M-K11, isolated from subtropical forest soil.</title>
        <authorList>
            <person name="Gao Z.-H."/>
            <person name="Qiu L.-H."/>
        </authorList>
    </citation>
    <scope>NUCLEOTIDE SEQUENCE [LARGE SCALE GENOMIC DNA]</scope>
    <source>
        <strain evidence="2 3">4M-K11</strain>
    </source>
</reference>
<evidence type="ECO:0008006" key="4">
    <source>
        <dbReference type="Google" id="ProtNLM"/>
    </source>
</evidence>
<evidence type="ECO:0000313" key="2">
    <source>
        <dbReference type="EMBL" id="TDG17626.1"/>
    </source>
</evidence>
<dbReference type="EMBL" id="SMRP01000041">
    <property type="protein sequence ID" value="TDG17626.1"/>
    <property type="molecule type" value="Genomic_DNA"/>
</dbReference>
<sequence length="71" mass="7543">MPRLLVCMFCVALLAACAQSADRGASARGPVDNAGQPALLPGEQIDYAGHRCGNPNTHVKTHLCLFPRRPS</sequence>
<dbReference type="PROSITE" id="PS51257">
    <property type="entry name" value="PROKAR_LIPOPROTEIN"/>
    <property type="match status" value="1"/>
</dbReference>
<proteinExistence type="predicted"/>
<feature type="signal peptide" evidence="1">
    <location>
        <begin position="1"/>
        <end position="20"/>
    </location>
</feature>
<name>A0A4R5LYQ6_9BURK</name>
<keyword evidence="3" id="KW-1185">Reference proteome</keyword>
<comment type="caution">
    <text evidence="2">The sequence shown here is derived from an EMBL/GenBank/DDBJ whole genome shotgun (WGS) entry which is preliminary data.</text>
</comment>
<dbReference type="AlphaFoldDB" id="A0A4R5LYQ6"/>
<feature type="chain" id="PRO_5020597905" description="Lipoprotein" evidence="1">
    <location>
        <begin position="21"/>
        <end position="71"/>
    </location>
</feature>
<accession>A0A4R5LYQ6</accession>
<evidence type="ECO:0000256" key="1">
    <source>
        <dbReference type="SAM" id="SignalP"/>
    </source>
</evidence>
<protein>
    <recommendedName>
        <fullName evidence="4">Lipoprotein</fullName>
    </recommendedName>
</protein>
<dbReference type="Proteomes" id="UP000295722">
    <property type="component" value="Unassembled WGS sequence"/>
</dbReference>
<gene>
    <name evidence="2" type="ORF">EYW47_37145</name>
</gene>